<dbReference type="Pfam" id="PF13826">
    <property type="entry name" value="Monooxy_af470-like"/>
    <property type="match status" value="1"/>
</dbReference>
<organism evidence="2 3">
    <name type="scientific">Cryomyces minteri</name>
    <dbReference type="NCBI Taxonomy" id="331657"/>
    <lineage>
        <taxon>Eukaryota</taxon>
        <taxon>Fungi</taxon>
        <taxon>Dikarya</taxon>
        <taxon>Ascomycota</taxon>
        <taxon>Pezizomycotina</taxon>
        <taxon>Dothideomycetes</taxon>
        <taxon>Dothideomycetes incertae sedis</taxon>
        <taxon>Cryomyces</taxon>
    </lineage>
</organism>
<gene>
    <name evidence="2" type="ORF">B0A49_08381</name>
</gene>
<name>A0A4U0XK62_9PEZI</name>
<evidence type="ECO:0000256" key="1">
    <source>
        <dbReference type="SAM" id="Phobius"/>
    </source>
</evidence>
<evidence type="ECO:0000313" key="3">
    <source>
        <dbReference type="Proteomes" id="UP000308768"/>
    </source>
</evidence>
<feature type="transmembrane region" description="Helical" evidence="1">
    <location>
        <begin position="31"/>
        <end position="50"/>
    </location>
</feature>
<evidence type="ECO:0000313" key="2">
    <source>
        <dbReference type="EMBL" id="TKA76771.1"/>
    </source>
</evidence>
<accession>A0A4U0XK62</accession>
<comment type="caution">
    <text evidence="2">The sequence shown here is derived from an EMBL/GenBank/DDBJ whole genome shotgun (WGS) entry which is preliminary data.</text>
</comment>
<dbReference type="InterPro" id="IPR025444">
    <property type="entry name" value="Monooxy_af470"/>
</dbReference>
<protein>
    <recommendedName>
        <fullName evidence="4">Monooxygenase</fullName>
    </recommendedName>
</protein>
<feature type="transmembrane region" description="Helical" evidence="1">
    <location>
        <begin position="57"/>
        <end position="77"/>
    </location>
</feature>
<dbReference type="OrthoDB" id="3202396at2759"/>
<dbReference type="AlphaFoldDB" id="A0A4U0XK62"/>
<keyword evidence="1" id="KW-0472">Membrane</keyword>
<reference evidence="2 3" key="1">
    <citation type="submission" date="2017-03" db="EMBL/GenBank/DDBJ databases">
        <title>Genomes of endolithic fungi from Antarctica.</title>
        <authorList>
            <person name="Coleine C."/>
            <person name="Masonjones S."/>
            <person name="Stajich J.E."/>
        </authorList>
    </citation>
    <scope>NUCLEOTIDE SEQUENCE [LARGE SCALE GENOMIC DNA]</scope>
    <source>
        <strain evidence="2 3">CCFEE 5187</strain>
    </source>
</reference>
<keyword evidence="1" id="KW-0812">Transmembrane</keyword>
<keyword evidence="1" id="KW-1133">Transmembrane helix</keyword>
<sequence>MSQVYSSKPPSVSKRSGLVFLHNALRDQFSISTWLLVGASLQCLFFLLPIRAPYIRGLALLLLCIKAANTALMTFGLKRNVYMDNTISNKVAAVYPLQHTSDKTHLDPPTDKATILLLGFRSNHPLGLFTPAARAITTYFTSMLADLEENAPSNGFLGASPYLDAGHRTSSSAIMTNFYFRSAADVHTFAHGSAHRAGWDWWNSFVKQHKYLAIMHEVYEAPAGAWENIYWGFEPIGFGATTHLVRDEKGGKEWASPIADASRGKLMTHRGRMGLSEGNDWNVVLN</sequence>
<evidence type="ECO:0008006" key="4">
    <source>
        <dbReference type="Google" id="ProtNLM"/>
    </source>
</evidence>
<dbReference type="EMBL" id="NAJN01000221">
    <property type="protein sequence ID" value="TKA76771.1"/>
    <property type="molecule type" value="Genomic_DNA"/>
</dbReference>
<proteinExistence type="predicted"/>
<dbReference type="Proteomes" id="UP000308768">
    <property type="component" value="Unassembled WGS sequence"/>
</dbReference>
<keyword evidence="3" id="KW-1185">Reference proteome</keyword>
<dbReference type="STRING" id="331657.A0A4U0XK62"/>